<evidence type="ECO:0000313" key="1">
    <source>
        <dbReference type="EMBL" id="KAL2540668.1"/>
    </source>
</evidence>
<proteinExistence type="predicted"/>
<dbReference type="AlphaFoldDB" id="A0ABD1VVF9"/>
<keyword evidence="1" id="KW-0378">Hydrolase</keyword>
<dbReference type="GO" id="GO:0016787">
    <property type="term" value="F:hydrolase activity"/>
    <property type="evidence" value="ECO:0007669"/>
    <property type="project" value="UniProtKB-KW"/>
</dbReference>
<comment type="caution">
    <text evidence="1">The sequence shown here is derived from an EMBL/GenBank/DDBJ whole genome shotgun (WGS) entry which is preliminary data.</text>
</comment>
<protein>
    <submittedName>
        <fullName evidence="1">Hydrolase (HAD superfamily)</fullName>
    </submittedName>
</protein>
<name>A0ABD1VVF9_9LAMI</name>
<dbReference type="EMBL" id="JBFOLK010000001">
    <property type="protein sequence ID" value="KAL2540668.1"/>
    <property type="molecule type" value="Genomic_DNA"/>
</dbReference>
<reference evidence="2" key="1">
    <citation type="submission" date="2024-07" db="EMBL/GenBank/DDBJ databases">
        <title>Two chromosome-level genome assemblies of Korean endemic species Abeliophyllum distichum and Forsythia ovata (Oleaceae).</title>
        <authorList>
            <person name="Jang H."/>
        </authorList>
    </citation>
    <scope>NUCLEOTIDE SEQUENCE [LARGE SCALE GENOMIC DNA]</scope>
</reference>
<accession>A0ABD1VVF9</accession>
<keyword evidence="2" id="KW-1185">Reference proteome</keyword>
<evidence type="ECO:0000313" key="2">
    <source>
        <dbReference type="Proteomes" id="UP001604336"/>
    </source>
</evidence>
<gene>
    <name evidence="1" type="ORF">Adt_01646</name>
</gene>
<sequence length="148" mass="16734">MALTRTKISKLLITPTFSKMQCFAFAFARGSGNCFQVDPFRDFGSSSLFSSTSAATAVVPEENGWTVFGLVREYEDYRRNLYGGLTHKALLVDAVGTLVVPSQPMAQVLCFFTHTIFYLDYVVSFYSNYKQLRECTIRNDLTKLSFKN</sequence>
<dbReference type="Proteomes" id="UP001604336">
    <property type="component" value="Unassembled WGS sequence"/>
</dbReference>
<organism evidence="1 2">
    <name type="scientific">Abeliophyllum distichum</name>
    <dbReference type="NCBI Taxonomy" id="126358"/>
    <lineage>
        <taxon>Eukaryota</taxon>
        <taxon>Viridiplantae</taxon>
        <taxon>Streptophyta</taxon>
        <taxon>Embryophyta</taxon>
        <taxon>Tracheophyta</taxon>
        <taxon>Spermatophyta</taxon>
        <taxon>Magnoliopsida</taxon>
        <taxon>eudicotyledons</taxon>
        <taxon>Gunneridae</taxon>
        <taxon>Pentapetalae</taxon>
        <taxon>asterids</taxon>
        <taxon>lamiids</taxon>
        <taxon>Lamiales</taxon>
        <taxon>Oleaceae</taxon>
        <taxon>Forsythieae</taxon>
        <taxon>Abeliophyllum</taxon>
    </lineage>
</organism>